<reference evidence="5 6" key="1">
    <citation type="journal article" date="2016" name="Nat. Commun.">
        <title>Thousands of microbial genomes shed light on interconnected biogeochemical processes in an aquifer system.</title>
        <authorList>
            <person name="Anantharaman K."/>
            <person name="Brown C.T."/>
            <person name="Hug L.A."/>
            <person name="Sharon I."/>
            <person name="Castelle C.J."/>
            <person name="Probst A.J."/>
            <person name="Thomas B.C."/>
            <person name="Singh A."/>
            <person name="Wilkins M.J."/>
            <person name="Karaoz U."/>
            <person name="Brodie E.L."/>
            <person name="Williams K.H."/>
            <person name="Hubbard S.S."/>
            <person name="Banfield J.F."/>
        </authorList>
    </citation>
    <scope>NUCLEOTIDE SEQUENCE [LARGE SCALE GENOMIC DNA]</scope>
</reference>
<dbReference type="InterPro" id="IPR015813">
    <property type="entry name" value="Pyrv/PenolPyrv_kinase-like_dom"/>
</dbReference>
<evidence type="ECO:0000313" key="6">
    <source>
        <dbReference type="Proteomes" id="UP000176241"/>
    </source>
</evidence>
<keyword evidence="5" id="KW-0670">Pyruvate</keyword>
<dbReference type="NCBIfam" id="TIGR02751">
    <property type="entry name" value="PEPCase_arch"/>
    <property type="match status" value="1"/>
</dbReference>
<sequence>MRKIPATMATQHPDNACAPYWEKNGDGFVSTYEEVQECYSTFKDLDCEEFMWDWEGKYVDEAVVDKMFHSYYDYFKKHQLGKDKFLTFRIPNVWHEKGYGLARALMGILTAESFARDLNFHTPPLFEVILPMTDKAENIIYIQKTFTKLATFKCKLFKDQCRFNYLNVLPLLEGVDDLINCRKLLDRYLVLHKKEYKTKPEYLRLHIARSDPALNSGVVAAVVAGKIALSEYYRFGQDNKIKIFPAIGVGTLPFRGSLSPERIDDFLKEYSGMRTVYIQSAFRYDFPLPKVKTAIKKLNAKLQKTPIKIYSKKEIQEAAEICKIFGPIYRETVEPLANTINLLSKQVPSRRERKLHIGLFGYSRGIGKKRLPRAIPFTAVLYSLGIPPELIGTGRGLEQLKEKGIEIEKYYLNFKKDISWAGRYLNQENLNQLARTKKVWRDIQKDVELIEKYLKVRLGPKKNSDFIHRNITSNVFYLWKARKPIVKEIIEGGKIRKSLG</sequence>
<keyword evidence="2" id="KW-0456">Lyase</keyword>
<keyword evidence="1" id="KW-0460">Magnesium</keyword>
<evidence type="ECO:0000256" key="1">
    <source>
        <dbReference type="ARBA" id="ARBA00022842"/>
    </source>
</evidence>
<dbReference type="EMBL" id="MHIC01000027">
    <property type="protein sequence ID" value="OGY44544.1"/>
    <property type="molecule type" value="Genomic_DNA"/>
</dbReference>
<comment type="caution">
    <text evidence="5">The sequence shown here is derived from an EMBL/GenBank/DDBJ whole genome shotgun (WGS) entry which is preliminary data.</text>
</comment>
<evidence type="ECO:0000256" key="2">
    <source>
        <dbReference type="ARBA" id="ARBA00023239"/>
    </source>
</evidence>
<organism evidence="5 6">
    <name type="scientific">Candidatus Buchananbacteria bacterium RIFCSPHIGHO2_01_FULL_39_8</name>
    <dbReference type="NCBI Taxonomy" id="1797533"/>
    <lineage>
        <taxon>Bacteria</taxon>
        <taxon>Candidatus Buchananiibacteriota</taxon>
    </lineage>
</organism>
<dbReference type="AlphaFoldDB" id="A0A1G1XX79"/>
<evidence type="ECO:0000313" key="5">
    <source>
        <dbReference type="EMBL" id="OGY44544.1"/>
    </source>
</evidence>
<dbReference type="GO" id="GO:0008964">
    <property type="term" value="F:phosphoenolpyruvate carboxylase activity"/>
    <property type="evidence" value="ECO:0007669"/>
    <property type="project" value="UniProtKB-UniRule"/>
</dbReference>
<dbReference type="EC" id="4.1.1.31" evidence="4"/>
<dbReference type="PIRSF" id="PIRSF006677">
    <property type="entry name" value="UCP006677"/>
    <property type="match status" value="1"/>
</dbReference>
<dbReference type="InterPro" id="IPR007566">
    <property type="entry name" value="PEP_COase_arc-type"/>
</dbReference>
<dbReference type="GO" id="GO:0006099">
    <property type="term" value="P:tricarboxylic acid cycle"/>
    <property type="evidence" value="ECO:0007669"/>
    <property type="project" value="InterPro"/>
</dbReference>
<protein>
    <recommendedName>
        <fullName evidence="4">Phosphoenolpyruvate carboxylase</fullName>
        <ecNumber evidence="4">4.1.1.31</ecNumber>
    </recommendedName>
</protein>
<evidence type="ECO:0000256" key="4">
    <source>
        <dbReference type="NCBIfam" id="TIGR02751"/>
    </source>
</evidence>
<dbReference type="Pfam" id="PF14010">
    <property type="entry name" value="PEPcase_2"/>
    <property type="match status" value="1"/>
</dbReference>
<dbReference type="SUPFAM" id="SSF51621">
    <property type="entry name" value="Phosphoenolpyruvate/pyruvate domain"/>
    <property type="match status" value="1"/>
</dbReference>
<accession>A0A1G1XX79</accession>
<evidence type="ECO:0000256" key="3">
    <source>
        <dbReference type="ARBA" id="ARBA00023300"/>
    </source>
</evidence>
<dbReference type="GO" id="GO:0015977">
    <property type="term" value="P:carbon fixation"/>
    <property type="evidence" value="ECO:0007669"/>
    <property type="project" value="UniProtKB-KW"/>
</dbReference>
<gene>
    <name evidence="5" type="ORF">A2731_02275</name>
</gene>
<name>A0A1G1XX79_9BACT</name>
<proteinExistence type="predicted"/>
<dbReference type="Proteomes" id="UP000176241">
    <property type="component" value="Unassembled WGS sequence"/>
</dbReference>
<keyword evidence="3" id="KW-0120">Carbon dioxide fixation</keyword>